<evidence type="ECO:0000256" key="1">
    <source>
        <dbReference type="SAM" id="MobiDB-lite"/>
    </source>
</evidence>
<feature type="compositionally biased region" description="Basic and acidic residues" evidence="1">
    <location>
        <begin position="27"/>
        <end position="36"/>
    </location>
</feature>
<keyword evidence="3" id="KW-1185">Reference proteome</keyword>
<name>A0AAV7MPY5_PLEWA</name>
<reference evidence="2" key="1">
    <citation type="journal article" date="2022" name="bioRxiv">
        <title>Sequencing and chromosome-scale assembly of the giantPleurodeles waltlgenome.</title>
        <authorList>
            <person name="Brown T."/>
            <person name="Elewa A."/>
            <person name="Iarovenko S."/>
            <person name="Subramanian E."/>
            <person name="Araus A.J."/>
            <person name="Petzold A."/>
            <person name="Susuki M."/>
            <person name="Suzuki K.-i.T."/>
            <person name="Hayashi T."/>
            <person name="Toyoda A."/>
            <person name="Oliveira C."/>
            <person name="Osipova E."/>
            <person name="Leigh N.D."/>
            <person name="Simon A."/>
            <person name="Yun M.H."/>
        </authorList>
    </citation>
    <scope>NUCLEOTIDE SEQUENCE</scope>
    <source>
        <strain evidence="2">20211129_DDA</strain>
        <tissue evidence="2">Liver</tissue>
    </source>
</reference>
<feature type="compositionally biased region" description="Basic residues" evidence="1">
    <location>
        <begin position="1"/>
        <end position="10"/>
    </location>
</feature>
<dbReference type="EMBL" id="JANPWB010000013">
    <property type="protein sequence ID" value="KAJ1105209.1"/>
    <property type="molecule type" value="Genomic_DNA"/>
</dbReference>
<proteinExistence type="predicted"/>
<sequence length="75" mass="8694">MELVKRRLPPFHKGDDNIQSLSLKEPTGGEERRTTEDAVPEDAETALRKSEQKLGSRTMETRCRDEDRWPRGARK</sequence>
<protein>
    <submittedName>
        <fullName evidence="2">Uncharacterized protein</fullName>
    </submittedName>
</protein>
<accession>A0AAV7MPY5</accession>
<gene>
    <name evidence="2" type="ORF">NDU88_002617</name>
</gene>
<evidence type="ECO:0000313" key="2">
    <source>
        <dbReference type="EMBL" id="KAJ1105209.1"/>
    </source>
</evidence>
<comment type="caution">
    <text evidence="2">The sequence shown here is derived from an EMBL/GenBank/DDBJ whole genome shotgun (WGS) entry which is preliminary data.</text>
</comment>
<organism evidence="2 3">
    <name type="scientific">Pleurodeles waltl</name>
    <name type="common">Iberian ribbed newt</name>
    <dbReference type="NCBI Taxonomy" id="8319"/>
    <lineage>
        <taxon>Eukaryota</taxon>
        <taxon>Metazoa</taxon>
        <taxon>Chordata</taxon>
        <taxon>Craniata</taxon>
        <taxon>Vertebrata</taxon>
        <taxon>Euteleostomi</taxon>
        <taxon>Amphibia</taxon>
        <taxon>Batrachia</taxon>
        <taxon>Caudata</taxon>
        <taxon>Salamandroidea</taxon>
        <taxon>Salamandridae</taxon>
        <taxon>Pleurodelinae</taxon>
        <taxon>Pleurodeles</taxon>
    </lineage>
</organism>
<feature type="region of interest" description="Disordered" evidence="1">
    <location>
        <begin position="1"/>
        <end position="75"/>
    </location>
</feature>
<evidence type="ECO:0000313" key="3">
    <source>
        <dbReference type="Proteomes" id="UP001066276"/>
    </source>
</evidence>
<feature type="compositionally biased region" description="Basic and acidic residues" evidence="1">
    <location>
        <begin position="45"/>
        <end position="75"/>
    </location>
</feature>
<dbReference type="AlphaFoldDB" id="A0AAV7MPY5"/>
<dbReference type="Proteomes" id="UP001066276">
    <property type="component" value="Chromosome 9"/>
</dbReference>